<gene>
    <name evidence="2" type="ORF">LCGC14_2765620</name>
</gene>
<feature type="non-terminal residue" evidence="2">
    <location>
        <position position="25"/>
    </location>
</feature>
<comment type="caution">
    <text evidence="2">The sequence shown here is derived from an EMBL/GenBank/DDBJ whole genome shotgun (WGS) entry which is preliminary data.</text>
</comment>
<reference evidence="2" key="1">
    <citation type="journal article" date="2015" name="Nature">
        <title>Complex archaea that bridge the gap between prokaryotes and eukaryotes.</title>
        <authorList>
            <person name="Spang A."/>
            <person name="Saw J.H."/>
            <person name="Jorgensen S.L."/>
            <person name="Zaremba-Niedzwiedzka K."/>
            <person name="Martijn J."/>
            <person name="Lind A.E."/>
            <person name="van Eijk R."/>
            <person name="Schleper C."/>
            <person name="Guy L."/>
            <person name="Ettema T.J."/>
        </authorList>
    </citation>
    <scope>NUCLEOTIDE SEQUENCE</scope>
</reference>
<organism evidence="2">
    <name type="scientific">marine sediment metagenome</name>
    <dbReference type="NCBI Taxonomy" id="412755"/>
    <lineage>
        <taxon>unclassified sequences</taxon>
        <taxon>metagenomes</taxon>
        <taxon>ecological metagenomes</taxon>
    </lineage>
</organism>
<evidence type="ECO:0000313" key="2">
    <source>
        <dbReference type="EMBL" id="KKK86197.1"/>
    </source>
</evidence>
<dbReference type="EMBL" id="LAZR01050956">
    <property type="protein sequence ID" value="KKK86197.1"/>
    <property type="molecule type" value="Genomic_DNA"/>
</dbReference>
<sequence length="25" mass="2650">MKTLAILGGPQSARKVMEAHEPGDI</sequence>
<accession>A0A0F8YXL9</accession>
<proteinExistence type="predicted"/>
<feature type="region of interest" description="Disordered" evidence="1">
    <location>
        <begin position="1"/>
        <end position="25"/>
    </location>
</feature>
<feature type="compositionally biased region" description="Basic and acidic residues" evidence="1">
    <location>
        <begin position="15"/>
        <end position="25"/>
    </location>
</feature>
<evidence type="ECO:0000256" key="1">
    <source>
        <dbReference type="SAM" id="MobiDB-lite"/>
    </source>
</evidence>
<name>A0A0F8YXL9_9ZZZZ</name>
<dbReference type="AlphaFoldDB" id="A0A0F8YXL9"/>
<protein>
    <submittedName>
        <fullName evidence="2">Uncharacterized protein</fullName>
    </submittedName>
</protein>